<dbReference type="PANTHER" id="PTHR47843:SF2">
    <property type="entry name" value="BTB DOMAIN-CONTAINING PROTEIN"/>
    <property type="match status" value="1"/>
</dbReference>
<evidence type="ECO:0000256" key="1">
    <source>
        <dbReference type="SAM" id="MobiDB-lite"/>
    </source>
</evidence>
<reference evidence="3" key="1">
    <citation type="submission" date="2021-12" db="EMBL/GenBank/DDBJ databases">
        <title>Comparative genomics, transcriptomics and evolutionary studies reveal genomic signatures of adaptation to plant cell wall in hemibiotrophic fungi.</title>
        <authorList>
            <consortium name="DOE Joint Genome Institute"/>
            <person name="Baroncelli R."/>
            <person name="Diaz J.F."/>
            <person name="Benocci T."/>
            <person name="Peng M."/>
            <person name="Battaglia E."/>
            <person name="Haridas S."/>
            <person name="Andreopoulos W."/>
            <person name="Labutti K."/>
            <person name="Pangilinan J."/>
            <person name="Floch G.L."/>
            <person name="Makela M.R."/>
            <person name="Henrissat B."/>
            <person name="Grigoriev I.V."/>
            <person name="Crouch J.A."/>
            <person name="De Vries R.P."/>
            <person name="Sukno S.A."/>
            <person name="Thon M.R."/>
        </authorList>
    </citation>
    <scope>NUCLEOTIDE SEQUENCE</scope>
    <source>
        <strain evidence="3">CBS 112980</strain>
    </source>
</reference>
<protein>
    <recommendedName>
        <fullName evidence="2">BTB domain-containing protein</fullName>
    </recommendedName>
</protein>
<comment type="caution">
    <text evidence="3">The sequence shown here is derived from an EMBL/GenBank/DDBJ whole genome shotgun (WGS) entry which is preliminary data.</text>
</comment>
<evidence type="ECO:0000313" key="4">
    <source>
        <dbReference type="Proteomes" id="UP001244207"/>
    </source>
</evidence>
<name>A0AAD8XBA3_GLOAC</name>
<sequence length="315" mass="36403">MLGKRKRFDTFEDSDEAIQSRCIKFIVGPEKKEYTVHEARFTNLSPALHALLTAGFQESRRGKVVWDDTDPVTFVLLVQYAYRGEYSLPDSNGVTTIPEENETPEDGDTPKNLPRSMQGYFWAAGHRGSQHHFVNDRFFPEMSCDEKPPGMGQAQCILRKFTGIEAFEKACRHVEHLRPMYMLHVQLYFLADKYIIEDLKEMCLARVRHFLSECPGTFQLKTILLESVPVIYSQTIHGDSLRRLITHYFLANMNWIDTGSRFKALRRSTPDFGLDLLDEIPHSYWTELSEGPNEPAAEAREDQAQYQATRRTRIT</sequence>
<evidence type="ECO:0000313" key="3">
    <source>
        <dbReference type="EMBL" id="KAK1708420.1"/>
    </source>
</evidence>
<dbReference type="Proteomes" id="UP001244207">
    <property type="component" value="Unassembled WGS sequence"/>
</dbReference>
<dbReference type="PROSITE" id="PS50097">
    <property type="entry name" value="BTB"/>
    <property type="match status" value="1"/>
</dbReference>
<feature type="region of interest" description="Disordered" evidence="1">
    <location>
        <begin position="288"/>
        <end position="315"/>
    </location>
</feature>
<dbReference type="RefSeq" id="XP_060358298.1">
    <property type="nucleotide sequence ID" value="XM_060514971.1"/>
</dbReference>
<dbReference type="InterPro" id="IPR000210">
    <property type="entry name" value="BTB/POZ_dom"/>
</dbReference>
<dbReference type="SUPFAM" id="SSF54695">
    <property type="entry name" value="POZ domain"/>
    <property type="match status" value="1"/>
</dbReference>
<gene>
    <name evidence="3" type="ORF">BDZ83DRAFT_758001</name>
</gene>
<keyword evidence="4" id="KW-1185">Reference proteome</keyword>
<dbReference type="GeneID" id="85398869"/>
<dbReference type="Gene3D" id="3.30.710.10">
    <property type="entry name" value="Potassium Channel Kv1.1, Chain A"/>
    <property type="match status" value="1"/>
</dbReference>
<dbReference type="EMBL" id="JAHMHS010000195">
    <property type="protein sequence ID" value="KAK1708420.1"/>
    <property type="molecule type" value="Genomic_DNA"/>
</dbReference>
<evidence type="ECO:0000259" key="2">
    <source>
        <dbReference type="PROSITE" id="PS50097"/>
    </source>
</evidence>
<proteinExistence type="predicted"/>
<dbReference type="AlphaFoldDB" id="A0AAD8XBA3"/>
<accession>A0AAD8XBA3</accession>
<feature type="region of interest" description="Disordered" evidence="1">
    <location>
        <begin position="91"/>
        <end position="112"/>
    </location>
</feature>
<dbReference type="InterPro" id="IPR011333">
    <property type="entry name" value="SKP1/BTB/POZ_sf"/>
</dbReference>
<dbReference type="PANTHER" id="PTHR47843">
    <property type="entry name" value="BTB DOMAIN-CONTAINING PROTEIN-RELATED"/>
    <property type="match status" value="1"/>
</dbReference>
<feature type="domain" description="BTB" evidence="2">
    <location>
        <begin position="21"/>
        <end position="90"/>
    </location>
</feature>
<organism evidence="3 4">
    <name type="scientific">Glomerella acutata</name>
    <name type="common">Colletotrichum acutatum</name>
    <dbReference type="NCBI Taxonomy" id="27357"/>
    <lineage>
        <taxon>Eukaryota</taxon>
        <taxon>Fungi</taxon>
        <taxon>Dikarya</taxon>
        <taxon>Ascomycota</taxon>
        <taxon>Pezizomycotina</taxon>
        <taxon>Sordariomycetes</taxon>
        <taxon>Hypocreomycetidae</taxon>
        <taxon>Glomerellales</taxon>
        <taxon>Glomerellaceae</taxon>
        <taxon>Colletotrichum</taxon>
        <taxon>Colletotrichum acutatum species complex</taxon>
    </lineage>
</organism>